<evidence type="ECO:0000256" key="1">
    <source>
        <dbReference type="SAM" id="MobiDB-lite"/>
    </source>
</evidence>
<evidence type="ECO:0000313" key="2">
    <source>
        <dbReference type="EMBL" id="VDK47266.1"/>
    </source>
</evidence>
<feature type="compositionally biased region" description="Basic and acidic residues" evidence="1">
    <location>
        <begin position="808"/>
        <end position="819"/>
    </location>
</feature>
<keyword evidence="3" id="KW-1185">Reference proteome</keyword>
<proteinExistence type="predicted"/>
<feature type="compositionally biased region" description="Basic and acidic residues" evidence="1">
    <location>
        <begin position="66"/>
        <end position="87"/>
    </location>
</feature>
<feature type="compositionally biased region" description="Basic and acidic residues" evidence="1">
    <location>
        <begin position="513"/>
        <end position="522"/>
    </location>
</feature>
<feature type="compositionally biased region" description="Basic and acidic residues" evidence="1">
    <location>
        <begin position="422"/>
        <end position="435"/>
    </location>
</feature>
<evidence type="ECO:0000313" key="3">
    <source>
        <dbReference type="Proteomes" id="UP000271889"/>
    </source>
</evidence>
<name>A0A3P6Q6Q0_CYLGO</name>
<feature type="compositionally biased region" description="Basic and acidic residues" evidence="1">
    <location>
        <begin position="861"/>
        <end position="882"/>
    </location>
</feature>
<feature type="compositionally biased region" description="Basic and acidic residues" evidence="1">
    <location>
        <begin position="753"/>
        <end position="771"/>
    </location>
</feature>
<gene>
    <name evidence="2" type="ORF">CGOC_LOCUS975</name>
</gene>
<feature type="compositionally biased region" description="Basic and acidic residues" evidence="1">
    <location>
        <begin position="569"/>
        <end position="578"/>
    </location>
</feature>
<feature type="compositionally biased region" description="Low complexity" evidence="1">
    <location>
        <begin position="725"/>
        <end position="737"/>
    </location>
</feature>
<sequence>MYHHGSSHEDDIPNVRLIARVIPRTPSQENLTPERDFATTSMETSGKKRHHEESPKTSKQTKKKLKKEEKKEIAASKGKESPKKRAEATTSEVTTRVLTEKQQGSVPEEGKAGYTSTSKTTRESPHKDDRTFKSQVQSFKSEVEGDASKRGFLSGGWRHGGEEQTVEKEQVRPESYGLPSTSYGGPLETTSHQRDLEPAPLGEYAKPYHPGQSWKESKTVKTSAVQGSGEHGHVKSGRGEVSTGQFGSETVRTEAIPTFTTRWGKTTVETPEEERKVRLIALVRRKSEEEEEPEVKKPKKEKDSPGLFGFWKGGRKKSREAHVELPPDERPGPSEISRPAGPLDTTSREKDIEKTPIPKVPPPVPYKPSAISSETSRRTEQQTVVKETGPVESIDRQKDLEKTPVKVPPPVPYKPSSIVTETPRRTQEETVKTVVRETGPLDTTKPEKDMEKIPIQVPTPAEYKPIKEVTDTTRTTHRTHHLFGRWRHEGEEETVGKDRVRAYGLPTTSYEGPLEHTKRIGDLEPSPLWEHTKAYHPGESWNDPNYGKKSTTQPVASERTKKKAVSHLKSGEKGKEPAGTDEDEEHRVRLIARVPHSTREEESYTGRGDEEPRESDKSRRGFLFGRWRHEGDEETVDKARVRPDTYHIRTDPYQGPLETTTRLSELEPKPLWDYAQAYHSGQSWDDGKGRSWGTKETKEAKPSTSTTVVKESTEKKTEKEHPEGKTATLKLKKSSSAESEEETRKVRLIARVVHRDTSEDEASRSSKDKESSGLFGFFKGGKNKRHEKGEAVEEIQPHAEKYTGPLDTVDRQKDIDKLPFKAPPPVPYKPKSVGAEHEQHAYKPSTHVTETTHRPQLFGRWRHEGDEETVEKDKVRTETYGL</sequence>
<feature type="compositionally biased region" description="Basic and acidic residues" evidence="1">
    <location>
        <begin position="597"/>
        <end position="619"/>
    </location>
</feature>
<feature type="compositionally biased region" description="Basic and acidic residues" evidence="1">
    <location>
        <begin position="711"/>
        <end position="724"/>
    </location>
</feature>
<dbReference type="AlphaFoldDB" id="A0A3P6Q6Q0"/>
<feature type="non-terminal residue" evidence="2">
    <location>
        <position position="882"/>
    </location>
</feature>
<feature type="region of interest" description="Disordered" evidence="1">
    <location>
        <begin position="1"/>
        <end position="662"/>
    </location>
</feature>
<feature type="compositionally biased region" description="Basic and acidic residues" evidence="1">
    <location>
        <begin position="627"/>
        <end position="650"/>
    </location>
</feature>
<organism evidence="2 3">
    <name type="scientific">Cylicostephanus goldi</name>
    <name type="common">Nematode worm</name>
    <dbReference type="NCBI Taxonomy" id="71465"/>
    <lineage>
        <taxon>Eukaryota</taxon>
        <taxon>Metazoa</taxon>
        <taxon>Ecdysozoa</taxon>
        <taxon>Nematoda</taxon>
        <taxon>Chromadorea</taxon>
        <taxon>Rhabditida</taxon>
        <taxon>Rhabditina</taxon>
        <taxon>Rhabditomorpha</taxon>
        <taxon>Strongyloidea</taxon>
        <taxon>Strongylidae</taxon>
        <taxon>Cylicostephanus</taxon>
    </lineage>
</organism>
<feature type="compositionally biased region" description="Basic and acidic residues" evidence="1">
    <location>
        <begin position="159"/>
        <end position="172"/>
    </location>
</feature>
<feature type="compositionally biased region" description="Basic and acidic residues" evidence="1">
    <location>
        <begin position="120"/>
        <end position="132"/>
    </location>
</feature>
<feature type="compositionally biased region" description="Basic and acidic residues" evidence="1">
    <location>
        <begin position="294"/>
        <end position="304"/>
    </location>
</feature>
<feature type="compositionally biased region" description="Basic and acidic residues" evidence="1">
    <location>
        <begin position="346"/>
        <end position="356"/>
    </location>
</feature>
<feature type="compositionally biased region" description="Basic and acidic residues" evidence="1">
    <location>
        <begin position="320"/>
        <end position="332"/>
    </location>
</feature>
<feature type="compositionally biased region" description="Basic residues" evidence="1">
    <location>
        <begin position="475"/>
        <end position="485"/>
    </location>
</feature>
<dbReference type="EMBL" id="UYRV01001606">
    <property type="protein sequence ID" value="VDK47266.1"/>
    <property type="molecule type" value="Genomic_DNA"/>
</dbReference>
<feature type="compositionally biased region" description="Basic and acidic residues" evidence="1">
    <location>
        <begin position="393"/>
        <end position="404"/>
    </location>
</feature>
<feature type="compositionally biased region" description="Basic and acidic residues" evidence="1">
    <location>
        <begin position="685"/>
        <end position="701"/>
    </location>
</feature>
<feature type="compositionally biased region" description="Basic and acidic residues" evidence="1">
    <location>
        <begin position="486"/>
        <end position="501"/>
    </location>
</feature>
<feature type="compositionally biased region" description="Basic and acidic residues" evidence="1">
    <location>
        <begin position="1"/>
        <end position="13"/>
    </location>
</feature>
<accession>A0A3P6Q6Q0</accession>
<feature type="compositionally biased region" description="Polar residues" evidence="1">
    <location>
        <begin position="258"/>
        <end position="269"/>
    </location>
</feature>
<dbReference type="Proteomes" id="UP000271889">
    <property type="component" value="Unassembled WGS sequence"/>
</dbReference>
<feature type="compositionally biased region" description="Polar residues" evidence="1">
    <location>
        <begin position="88"/>
        <end position="105"/>
    </location>
</feature>
<reference evidence="2 3" key="1">
    <citation type="submission" date="2018-11" db="EMBL/GenBank/DDBJ databases">
        <authorList>
            <consortium name="Pathogen Informatics"/>
        </authorList>
    </citation>
    <scope>NUCLEOTIDE SEQUENCE [LARGE SCALE GENOMIC DNA]</scope>
</reference>
<feature type="region of interest" description="Disordered" evidence="1">
    <location>
        <begin position="679"/>
        <end position="882"/>
    </location>
</feature>
<protein>
    <submittedName>
        <fullName evidence="2">Uncharacterized protein</fullName>
    </submittedName>
</protein>
<feature type="compositionally biased region" description="Basic and acidic residues" evidence="1">
    <location>
        <begin position="787"/>
        <end position="801"/>
    </location>
</feature>
<dbReference type="OrthoDB" id="5877753at2759"/>